<gene>
    <name evidence="1" type="ORF">AVDCRST_MAG37-1940</name>
</gene>
<protein>
    <submittedName>
        <fullName evidence="1">Uncharacterized protein</fullName>
    </submittedName>
</protein>
<accession>A0A6J4QR78</accession>
<organism evidence="1">
    <name type="scientific">uncultured Rubrobacteraceae bacterium</name>
    <dbReference type="NCBI Taxonomy" id="349277"/>
    <lineage>
        <taxon>Bacteria</taxon>
        <taxon>Bacillati</taxon>
        <taxon>Actinomycetota</taxon>
        <taxon>Rubrobacteria</taxon>
        <taxon>Rubrobacterales</taxon>
        <taxon>Rubrobacteraceae</taxon>
        <taxon>environmental samples</taxon>
    </lineage>
</organism>
<evidence type="ECO:0000313" key="1">
    <source>
        <dbReference type="EMBL" id="CAA9447078.1"/>
    </source>
</evidence>
<reference evidence="1" key="1">
    <citation type="submission" date="2020-02" db="EMBL/GenBank/DDBJ databases">
        <authorList>
            <person name="Meier V. D."/>
        </authorList>
    </citation>
    <scope>NUCLEOTIDE SEQUENCE</scope>
    <source>
        <strain evidence="1">AVDCRST_MAG37</strain>
    </source>
</reference>
<name>A0A6J4QR78_9ACTN</name>
<sequence>MKSILRRILIAAAPVVFREVKKRYGRGRR</sequence>
<proteinExistence type="predicted"/>
<dbReference type="AlphaFoldDB" id="A0A6J4QR78"/>
<dbReference type="EMBL" id="CADCVD010000090">
    <property type="protein sequence ID" value="CAA9447078.1"/>
    <property type="molecule type" value="Genomic_DNA"/>
</dbReference>